<name>A0A928Z3S6_9CYAN</name>
<protein>
    <submittedName>
        <fullName evidence="1">Uncharacterized protein</fullName>
    </submittedName>
</protein>
<dbReference type="AlphaFoldDB" id="A0A928Z3S6"/>
<sequence length="88" mass="10262">MKTLIQKGFPKQLKPIQLKQISYKAQRTDTFPVQSGKPSQRTISPSTQLQEKAFQQVKHLHQTAQANHVPTSVRTIANLYFLERRIFW</sequence>
<organism evidence="1 2">
    <name type="scientific">Romeriopsis navalis LEGE 11480</name>
    <dbReference type="NCBI Taxonomy" id="2777977"/>
    <lineage>
        <taxon>Bacteria</taxon>
        <taxon>Bacillati</taxon>
        <taxon>Cyanobacteriota</taxon>
        <taxon>Cyanophyceae</taxon>
        <taxon>Leptolyngbyales</taxon>
        <taxon>Leptolyngbyaceae</taxon>
        <taxon>Romeriopsis</taxon>
        <taxon>Romeriopsis navalis</taxon>
    </lineage>
</organism>
<keyword evidence="2" id="KW-1185">Reference proteome</keyword>
<accession>A0A928Z3S6</accession>
<dbReference type="EMBL" id="JADEXQ010000018">
    <property type="protein sequence ID" value="MBE9029568.1"/>
    <property type="molecule type" value="Genomic_DNA"/>
</dbReference>
<evidence type="ECO:0000313" key="2">
    <source>
        <dbReference type="Proteomes" id="UP000625316"/>
    </source>
</evidence>
<gene>
    <name evidence="1" type="ORF">IQ266_07310</name>
</gene>
<proteinExistence type="predicted"/>
<reference evidence="1" key="1">
    <citation type="submission" date="2020-10" db="EMBL/GenBank/DDBJ databases">
        <authorList>
            <person name="Castelo-Branco R."/>
            <person name="Eusebio N."/>
            <person name="Adriana R."/>
            <person name="Vieira A."/>
            <person name="Brugerolle De Fraissinette N."/>
            <person name="Rezende De Castro R."/>
            <person name="Schneider M.P."/>
            <person name="Vasconcelos V."/>
            <person name="Leao P.N."/>
        </authorList>
    </citation>
    <scope>NUCLEOTIDE SEQUENCE</scope>
    <source>
        <strain evidence="1">LEGE 11480</strain>
    </source>
</reference>
<dbReference type="RefSeq" id="WP_264324385.1">
    <property type="nucleotide sequence ID" value="NZ_JADEXQ010000018.1"/>
</dbReference>
<dbReference type="Proteomes" id="UP000625316">
    <property type="component" value="Unassembled WGS sequence"/>
</dbReference>
<comment type="caution">
    <text evidence="1">The sequence shown here is derived from an EMBL/GenBank/DDBJ whole genome shotgun (WGS) entry which is preliminary data.</text>
</comment>
<evidence type="ECO:0000313" key="1">
    <source>
        <dbReference type="EMBL" id="MBE9029568.1"/>
    </source>
</evidence>